<keyword evidence="6" id="KW-0472">Membrane</keyword>
<evidence type="ECO:0000256" key="1">
    <source>
        <dbReference type="ARBA" id="ARBA00000221"/>
    </source>
</evidence>
<evidence type="ECO:0000256" key="7">
    <source>
        <dbReference type="PIRSR" id="PIRSR001112-1"/>
    </source>
</evidence>
<proteinExistence type="inferred from homology"/>
<evidence type="ECO:0000256" key="6">
    <source>
        <dbReference type="PIRNR" id="PIRNR001112"/>
    </source>
</evidence>
<keyword evidence="6" id="KW-0256">Endoplasmic reticulum</keyword>
<feature type="active site" description="Nucleophile" evidence="7">
    <location>
        <position position="225"/>
    </location>
</feature>
<evidence type="ECO:0000256" key="2">
    <source>
        <dbReference type="ARBA" id="ARBA00004111"/>
    </source>
</evidence>
<protein>
    <recommendedName>
        <fullName evidence="6">Epoxide hydrolase</fullName>
        <ecNumber evidence="6">3.3.2.9</ecNumber>
    </recommendedName>
</protein>
<comment type="subcellular location">
    <subcellularLocation>
        <location evidence="6">Endoplasmic reticulum membrane</location>
    </subcellularLocation>
    <subcellularLocation>
        <location evidence="2">Microsome membrane</location>
        <topology evidence="2">Single-pass membrane protein</topology>
    </subcellularLocation>
</comment>
<dbReference type="GO" id="GO:0097176">
    <property type="term" value="P:epoxide metabolic process"/>
    <property type="evidence" value="ECO:0007669"/>
    <property type="project" value="TreeGrafter"/>
</dbReference>
<dbReference type="PANTHER" id="PTHR21661">
    <property type="entry name" value="EPOXIDE HYDROLASE 1-RELATED"/>
    <property type="match status" value="1"/>
</dbReference>
<comment type="catalytic activity">
    <reaction evidence="1 6">
        <text>1-(4-methoxyphenyl)-N-methyl-N-[(3-methyloxetan-3-yl)methyl]methanamine + H2O = 2-{[(4-methoxybenzyl)(methyl)amino]methyl}-2-methylpropane-1,3-diol</text>
        <dbReference type="Rhea" id="RHEA:55764"/>
        <dbReference type="ChEBI" id="CHEBI:15377"/>
        <dbReference type="ChEBI" id="CHEBI:139161"/>
        <dbReference type="ChEBI" id="CHEBI:139164"/>
        <dbReference type="EC" id="3.3.2.9"/>
    </reaction>
</comment>
<dbReference type="GO" id="GO:0005789">
    <property type="term" value="C:endoplasmic reticulum membrane"/>
    <property type="evidence" value="ECO:0007669"/>
    <property type="project" value="UniProtKB-SubCell"/>
</dbReference>
<comment type="function">
    <text evidence="6">Catalyzes juvenile hormone hydrolysis.</text>
</comment>
<dbReference type="EC" id="3.3.2.9" evidence="6"/>
<feature type="active site" description="Proton acceptor" evidence="7">
    <location>
        <position position="430"/>
    </location>
</feature>
<dbReference type="InterPro" id="IPR016292">
    <property type="entry name" value="Epoxide_hydrolase"/>
</dbReference>
<accession>A0A9N9T6B2</accession>
<dbReference type="InterPro" id="IPR010497">
    <property type="entry name" value="Epoxide_hydro_N"/>
</dbReference>
<feature type="domain" description="Epoxide hydrolase N-terminal" evidence="8">
    <location>
        <begin position="51"/>
        <end position="159"/>
    </location>
</feature>
<dbReference type="InterPro" id="IPR000639">
    <property type="entry name" value="Epox_hydrolase-like"/>
</dbReference>
<evidence type="ECO:0000256" key="4">
    <source>
        <dbReference type="ARBA" id="ARBA00022797"/>
    </source>
</evidence>
<dbReference type="Pfam" id="PF06441">
    <property type="entry name" value="EHN"/>
    <property type="match status" value="1"/>
</dbReference>
<evidence type="ECO:0000259" key="8">
    <source>
        <dbReference type="Pfam" id="PF06441"/>
    </source>
</evidence>
<reference evidence="9" key="1">
    <citation type="submission" date="2022-01" db="EMBL/GenBank/DDBJ databases">
        <authorList>
            <person name="King R."/>
        </authorList>
    </citation>
    <scope>NUCLEOTIDE SEQUENCE</scope>
</reference>
<dbReference type="GO" id="GO:0033961">
    <property type="term" value="F:cis-stilbene-oxide hydrolase activity"/>
    <property type="evidence" value="ECO:0007669"/>
    <property type="project" value="UniProtKB-UniRule"/>
</dbReference>
<sequence>MAFKSILLVGIILLVSWCAYYIQTFLSIRHIPEVNDDVCWGNECKKDTNIYPFRITVPKRDIDDLLLRLNNTREFIPPLENTQTQYGLNGKVIQTLLNFIKNEYNFTERQNYLNSLPQFKTNIQGINVHFIHIRSKRQANVPVVPILMLHGWPSSVTEFYESIPKLTSKEYRDKFSIELVIPSLIGFGYSDGASKPGFGAAHSANIMRLLMNRLGYNKFVVHGSDWGAVTITALATLYPDSVIGLHSNFCFSLRTVTILKTLLGTVWPRGFVENKYEEKIYPFLNQLRFLFYEGAYFHLFGTKPDTVGNILDSSPLALITYSFEKLSVGSNRTNVFSSTAGLEQLDLTIFIDSILFYYWFPQKSTTAARYYCENMTVRGLKIGLHNIPIDKKIPCACAYFENEILYQPEEFLRDKYPNIIQYNTYPSIGHFAAIENNKILTEDIMSFVIKLYDSKLF</sequence>
<organism evidence="9 10">
    <name type="scientific">Diabrotica balteata</name>
    <name type="common">Banded cucumber beetle</name>
    <dbReference type="NCBI Taxonomy" id="107213"/>
    <lineage>
        <taxon>Eukaryota</taxon>
        <taxon>Metazoa</taxon>
        <taxon>Ecdysozoa</taxon>
        <taxon>Arthropoda</taxon>
        <taxon>Hexapoda</taxon>
        <taxon>Insecta</taxon>
        <taxon>Pterygota</taxon>
        <taxon>Neoptera</taxon>
        <taxon>Endopterygota</taxon>
        <taxon>Coleoptera</taxon>
        <taxon>Polyphaga</taxon>
        <taxon>Cucujiformia</taxon>
        <taxon>Chrysomeloidea</taxon>
        <taxon>Chrysomelidae</taxon>
        <taxon>Galerucinae</taxon>
        <taxon>Diabroticina</taxon>
        <taxon>Diabroticites</taxon>
        <taxon>Diabrotica</taxon>
    </lineage>
</organism>
<keyword evidence="4 6" id="KW-0058">Aromatic hydrocarbons catabolism</keyword>
<gene>
    <name evidence="9" type="ORF">DIABBA_LOCUS9697</name>
</gene>
<dbReference type="SUPFAM" id="SSF53474">
    <property type="entry name" value="alpha/beta-Hydrolases"/>
    <property type="match status" value="1"/>
</dbReference>
<name>A0A9N9T6B2_DIABA</name>
<dbReference type="PANTHER" id="PTHR21661:SF35">
    <property type="entry name" value="EPOXIDE HYDROLASE"/>
    <property type="match status" value="1"/>
</dbReference>
<keyword evidence="5 6" id="KW-0378">Hydrolase</keyword>
<evidence type="ECO:0000313" key="9">
    <source>
        <dbReference type="EMBL" id="CAG9836624.1"/>
    </source>
</evidence>
<comment type="similarity">
    <text evidence="3 6">Belongs to the peptidase S33 family.</text>
</comment>
<dbReference type="Gene3D" id="3.40.50.1820">
    <property type="entry name" value="alpha/beta hydrolase"/>
    <property type="match status" value="1"/>
</dbReference>
<dbReference type="Proteomes" id="UP001153709">
    <property type="component" value="Chromosome 6"/>
</dbReference>
<comment type="catalytic activity">
    <reaction evidence="6">
        <text>cis-stilbene oxide + H2O = (1R,2R)-hydrobenzoin</text>
        <dbReference type="Rhea" id="RHEA:23900"/>
        <dbReference type="ChEBI" id="CHEBI:15377"/>
        <dbReference type="ChEBI" id="CHEBI:50004"/>
        <dbReference type="ChEBI" id="CHEBI:50014"/>
        <dbReference type="EC" id="3.3.2.9"/>
    </reaction>
</comment>
<evidence type="ECO:0000256" key="3">
    <source>
        <dbReference type="ARBA" id="ARBA00010088"/>
    </source>
</evidence>
<dbReference type="EMBL" id="OU898281">
    <property type="protein sequence ID" value="CAG9836624.1"/>
    <property type="molecule type" value="Genomic_DNA"/>
</dbReference>
<evidence type="ECO:0000256" key="5">
    <source>
        <dbReference type="ARBA" id="ARBA00022801"/>
    </source>
</evidence>
<dbReference type="PRINTS" id="PR00412">
    <property type="entry name" value="EPOXHYDRLASE"/>
</dbReference>
<keyword evidence="10" id="KW-1185">Reference proteome</keyword>
<dbReference type="AlphaFoldDB" id="A0A9N9T6B2"/>
<dbReference type="OrthoDB" id="7130006at2759"/>
<evidence type="ECO:0000313" key="10">
    <source>
        <dbReference type="Proteomes" id="UP001153709"/>
    </source>
</evidence>
<dbReference type="InterPro" id="IPR029058">
    <property type="entry name" value="AB_hydrolase_fold"/>
</dbReference>
<feature type="active site" description="Proton donor" evidence="7">
    <location>
        <position position="371"/>
    </location>
</feature>
<dbReference type="PIRSF" id="PIRSF001112">
    <property type="entry name" value="Epoxide_hydrolase"/>
    <property type="match status" value="1"/>
</dbReference>